<name>A0A2I4AM25_AUSLI</name>
<feature type="compositionally biased region" description="Basic and acidic residues" evidence="1">
    <location>
        <begin position="1"/>
        <end position="13"/>
    </location>
</feature>
<evidence type="ECO:0000313" key="2">
    <source>
        <dbReference type="Proteomes" id="UP000192220"/>
    </source>
</evidence>
<keyword evidence="2" id="KW-1185">Reference proteome</keyword>
<feature type="region of interest" description="Disordered" evidence="1">
    <location>
        <begin position="1"/>
        <end position="27"/>
    </location>
</feature>
<dbReference type="InParanoid" id="A0A2I4AM25"/>
<accession>A0A2I4AM25</accession>
<feature type="compositionally biased region" description="Acidic residues" evidence="1">
    <location>
        <begin position="204"/>
        <end position="216"/>
    </location>
</feature>
<dbReference type="KEGG" id="alim:106512489"/>
<feature type="compositionally biased region" description="Polar residues" evidence="1">
    <location>
        <begin position="265"/>
        <end position="275"/>
    </location>
</feature>
<evidence type="ECO:0000313" key="3">
    <source>
        <dbReference type="RefSeq" id="XP_013856550.1"/>
    </source>
</evidence>
<reference evidence="3" key="1">
    <citation type="submission" date="2025-08" db="UniProtKB">
        <authorList>
            <consortium name="RefSeq"/>
        </authorList>
    </citation>
    <scope>IDENTIFICATION</scope>
</reference>
<protein>
    <submittedName>
        <fullName evidence="3">Histone H2A.Z-specific chaperone CHZ1</fullName>
    </submittedName>
</protein>
<dbReference type="AlphaFoldDB" id="A0A2I4AM25"/>
<dbReference type="RefSeq" id="XP_013856550.1">
    <property type="nucleotide sequence ID" value="XM_014001096.1"/>
</dbReference>
<feature type="region of interest" description="Disordered" evidence="1">
    <location>
        <begin position="183"/>
        <end position="300"/>
    </location>
</feature>
<gene>
    <name evidence="3" type="primary">LOC106512489</name>
</gene>
<feature type="compositionally biased region" description="Acidic residues" evidence="1">
    <location>
        <begin position="224"/>
        <end position="238"/>
    </location>
</feature>
<proteinExistence type="predicted"/>
<dbReference type="Proteomes" id="UP000192220">
    <property type="component" value="Unplaced"/>
</dbReference>
<evidence type="ECO:0000256" key="1">
    <source>
        <dbReference type="SAM" id="MobiDB-lite"/>
    </source>
</evidence>
<dbReference type="GeneID" id="106512489"/>
<sequence>MADAAMPRDDERAGTSQDMAPNPEPKQLPPCIIMFYGRGTTDWHPDAKALLMSHSTKPDLAQALAEIKNHMTANTFFFGPAMVDGVTLAVLKHPIETKKKAEKEEWVRWWLATAKGWKTEVVRLVSPSAEYDSLVKLVAREQSIDCIVTDPAAKPEKRYKCLEKPLDQLRLLKLTQKWRISKEKDDEVSIIGDPETNTDHEEPVQETDDEEKEDEGEERKENADDSDEEESSDSEDEEDNKRTPIRQQIEELTAGLQELKEYLSRTPQPEQNSDGKQGVGENLANNEEPEKAGYQTVVRS</sequence>
<organism evidence="2 3">
    <name type="scientific">Austrofundulus limnaeus</name>
    <name type="common">Annual killifish</name>
    <dbReference type="NCBI Taxonomy" id="52670"/>
    <lineage>
        <taxon>Eukaryota</taxon>
        <taxon>Metazoa</taxon>
        <taxon>Chordata</taxon>
        <taxon>Craniata</taxon>
        <taxon>Vertebrata</taxon>
        <taxon>Euteleostomi</taxon>
        <taxon>Actinopterygii</taxon>
        <taxon>Neopterygii</taxon>
        <taxon>Teleostei</taxon>
        <taxon>Neoteleostei</taxon>
        <taxon>Acanthomorphata</taxon>
        <taxon>Ovalentaria</taxon>
        <taxon>Atherinomorphae</taxon>
        <taxon>Cyprinodontiformes</taxon>
        <taxon>Rivulidae</taxon>
        <taxon>Austrofundulus</taxon>
    </lineage>
</organism>
<feature type="non-terminal residue" evidence="3">
    <location>
        <position position="300"/>
    </location>
</feature>